<feature type="region of interest" description="Disordered" evidence="1">
    <location>
        <begin position="73"/>
        <end position="99"/>
    </location>
</feature>
<proteinExistence type="predicted"/>
<protein>
    <submittedName>
        <fullName evidence="2">Uncharacterized protein</fullName>
    </submittedName>
</protein>
<gene>
    <name evidence="2" type="ORF">SNE40_013243</name>
</gene>
<dbReference type="Proteomes" id="UP001347796">
    <property type="component" value="Unassembled WGS sequence"/>
</dbReference>
<evidence type="ECO:0000313" key="3">
    <source>
        <dbReference type="Proteomes" id="UP001347796"/>
    </source>
</evidence>
<accession>A0AAN8PKW0</accession>
<keyword evidence="3" id="KW-1185">Reference proteome</keyword>
<evidence type="ECO:0000256" key="1">
    <source>
        <dbReference type="SAM" id="MobiDB-lite"/>
    </source>
</evidence>
<name>A0AAN8PKW0_PATCE</name>
<feature type="region of interest" description="Disordered" evidence="1">
    <location>
        <begin position="123"/>
        <end position="143"/>
    </location>
</feature>
<dbReference type="EMBL" id="JAZGQO010000009">
    <property type="protein sequence ID" value="KAK6178454.1"/>
    <property type="molecule type" value="Genomic_DNA"/>
</dbReference>
<feature type="compositionally biased region" description="Low complexity" evidence="1">
    <location>
        <begin position="130"/>
        <end position="140"/>
    </location>
</feature>
<organism evidence="2 3">
    <name type="scientific">Patella caerulea</name>
    <name type="common">Rayed Mediterranean limpet</name>
    <dbReference type="NCBI Taxonomy" id="87958"/>
    <lineage>
        <taxon>Eukaryota</taxon>
        <taxon>Metazoa</taxon>
        <taxon>Spiralia</taxon>
        <taxon>Lophotrochozoa</taxon>
        <taxon>Mollusca</taxon>
        <taxon>Gastropoda</taxon>
        <taxon>Patellogastropoda</taxon>
        <taxon>Patelloidea</taxon>
        <taxon>Patellidae</taxon>
        <taxon>Patella</taxon>
    </lineage>
</organism>
<reference evidence="2 3" key="1">
    <citation type="submission" date="2024-01" db="EMBL/GenBank/DDBJ databases">
        <title>The genome of the rayed Mediterranean limpet Patella caerulea (Linnaeus, 1758).</title>
        <authorList>
            <person name="Anh-Thu Weber A."/>
            <person name="Halstead-Nussloch G."/>
        </authorList>
    </citation>
    <scope>NUCLEOTIDE SEQUENCE [LARGE SCALE GENOMIC DNA]</scope>
    <source>
        <strain evidence="2">AATW-2023a</strain>
        <tissue evidence="2">Whole specimen</tissue>
    </source>
</reference>
<dbReference type="AlphaFoldDB" id="A0AAN8PKW0"/>
<evidence type="ECO:0000313" key="2">
    <source>
        <dbReference type="EMBL" id="KAK6178454.1"/>
    </source>
</evidence>
<comment type="caution">
    <text evidence="2">The sequence shown here is derived from an EMBL/GenBank/DDBJ whole genome shotgun (WGS) entry which is preliminary data.</text>
</comment>
<sequence length="188" mass="20831">MNPDCETSNSNDNLLRVENILRPRANSDPGVFTLPEIIVQDYSGESVSRKLTEAEDDFFSLCEPGRPRANTCPDDLFRKKHERPGTPPPVTGSETRRSGRFNFISPSRTCVSFAHHNLSKIIEDEGSGSGNKQSKGSFSKNVESDTDFADKLNKDFQLKLKVRDKKVPSGNGTLCGIEEMGKPVVTLR</sequence>